<evidence type="ECO:0000256" key="4">
    <source>
        <dbReference type="ARBA" id="ARBA00025765"/>
    </source>
</evidence>
<dbReference type="InParanoid" id="A9USL7"/>
<protein>
    <recommendedName>
        <fullName evidence="9">DNA-directed RNA polymerases I, II, and III subunit RPABC1</fullName>
    </recommendedName>
</protein>
<dbReference type="InterPro" id="IPR000783">
    <property type="entry name" value="RNA_pol_subH/Rpb5_C"/>
</dbReference>
<dbReference type="InterPro" id="IPR014381">
    <property type="entry name" value="Arch_Rpo5/euc_Rpb5"/>
</dbReference>
<sequence length="176" mass="20434">MAEEALNQSLLYRLWRVRVTLAQLCQDRGYDVKSEDLLLTREGFAERFGSQPLNEQPRRSDLDFVVQRASDPTDQLGVYFANDPKVGIAVVRDFFEEKELVVNVTKHELVPKHFLQTPEEKAALLERYKLKEQQLPRIKVTDPIARYLGLKRGQVVKIIRENSPTAGRYVSYRLVF</sequence>
<evidence type="ECO:0000256" key="1">
    <source>
        <dbReference type="ARBA" id="ARBA00004123"/>
    </source>
</evidence>
<accession>A9USL7</accession>
<evidence type="ECO:0000313" key="7">
    <source>
        <dbReference type="EMBL" id="EDQ91802.1"/>
    </source>
</evidence>
<dbReference type="Pfam" id="PF03871">
    <property type="entry name" value="RNA_pol_Rpb5_N"/>
    <property type="match status" value="1"/>
</dbReference>
<feature type="domain" description="RNA polymerase subunit H/Rpb5 C-terminal" evidence="5">
    <location>
        <begin position="102"/>
        <end position="175"/>
    </location>
</feature>
<dbReference type="FunFam" id="3.90.940.20:FF:000001">
    <property type="entry name" value="DNA-directed RNA polymerases I, II, and III subunit RPABC1"/>
    <property type="match status" value="1"/>
</dbReference>
<dbReference type="GO" id="GO:0003677">
    <property type="term" value="F:DNA binding"/>
    <property type="evidence" value="ECO:0007669"/>
    <property type="project" value="InterPro"/>
</dbReference>
<evidence type="ECO:0000259" key="6">
    <source>
        <dbReference type="Pfam" id="PF03871"/>
    </source>
</evidence>
<dbReference type="SUPFAM" id="SSF55287">
    <property type="entry name" value="RPB5-like RNA polymerase subunit"/>
    <property type="match status" value="1"/>
</dbReference>
<reference evidence="7 8" key="1">
    <citation type="journal article" date="2008" name="Nature">
        <title>The genome of the choanoflagellate Monosiga brevicollis and the origin of metazoans.</title>
        <authorList>
            <consortium name="JGI Sequencing"/>
            <person name="King N."/>
            <person name="Westbrook M.J."/>
            <person name="Young S.L."/>
            <person name="Kuo A."/>
            <person name="Abedin M."/>
            <person name="Chapman J."/>
            <person name="Fairclough S."/>
            <person name="Hellsten U."/>
            <person name="Isogai Y."/>
            <person name="Letunic I."/>
            <person name="Marr M."/>
            <person name="Pincus D."/>
            <person name="Putnam N."/>
            <person name="Rokas A."/>
            <person name="Wright K.J."/>
            <person name="Zuzow R."/>
            <person name="Dirks W."/>
            <person name="Good M."/>
            <person name="Goodstein D."/>
            <person name="Lemons D."/>
            <person name="Li W."/>
            <person name="Lyons J.B."/>
            <person name="Morris A."/>
            <person name="Nichols S."/>
            <person name="Richter D.J."/>
            <person name="Salamov A."/>
            <person name="Bork P."/>
            <person name="Lim W.A."/>
            <person name="Manning G."/>
            <person name="Miller W.T."/>
            <person name="McGinnis W."/>
            <person name="Shapiro H."/>
            <person name="Tjian R."/>
            <person name="Grigoriev I.V."/>
            <person name="Rokhsar D."/>
        </authorList>
    </citation>
    <scope>NUCLEOTIDE SEQUENCE [LARGE SCALE GENOMIC DNA]</scope>
    <source>
        <strain evidence="8">MX1 / ATCC 50154</strain>
    </source>
</reference>
<comment type="similarity">
    <text evidence="4">Belongs to the archaeal Rpo5/eukaryotic RPB5 RNA polymerase subunit family.</text>
</comment>
<dbReference type="KEGG" id="mbr:MONBRDRAFT_5835"/>
<dbReference type="GO" id="GO:0042797">
    <property type="term" value="P:tRNA transcription by RNA polymerase III"/>
    <property type="evidence" value="ECO:0000318"/>
    <property type="project" value="GO_Central"/>
</dbReference>
<evidence type="ECO:0008006" key="9">
    <source>
        <dbReference type="Google" id="ProtNLM"/>
    </source>
</evidence>
<gene>
    <name evidence="7" type="ORF">MONBRDRAFT_5835</name>
</gene>
<feature type="domain" description="RNA polymerase Rpb5 N-terminal" evidence="6">
    <location>
        <begin position="11"/>
        <end position="96"/>
    </location>
</feature>
<evidence type="ECO:0000256" key="2">
    <source>
        <dbReference type="ARBA" id="ARBA00023163"/>
    </source>
</evidence>
<dbReference type="EMBL" id="CH991544">
    <property type="protein sequence ID" value="EDQ91802.1"/>
    <property type="molecule type" value="Genomic_DNA"/>
</dbReference>
<dbReference type="GO" id="GO:0006366">
    <property type="term" value="P:transcription by RNA polymerase II"/>
    <property type="evidence" value="ECO:0000318"/>
    <property type="project" value="GO_Central"/>
</dbReference>
<dbReference type="PANTHER" id="PTHR10535">
    <property type="entry name" value="DNA-DIRECTED RNA POLYMERASES I, II, AND III SUBUNIT RPABC1"/>
    <property type="match status" value="1"/>
</dbReference>
<dbReference type="NCBIfam" id="NF007129">
    <property type="entry name" value="PRK09570.1"/>
    <property type="match status" value="1"/>
</dbReference>
<dbReference type="GeneID" id="5888264"/>
<keyword evidence="2" id="KW-0804">Transcription</keyword>
<dbReference type="GO" id="GO:0005666">
    <property type="term" value="C:RNA polymerase III complex"/>
    <property type="evidence" value="ECO:0000318"/>
    <property type="project" value="GO_Central"/>
</dbReference>
<dbReference type="InterPro" id="IPR036710">
    <property type="entry name" value="RNA_pol_Rpb5_N_sf"/>
</dbReference>
<dbReference type="HAMAP" id="MF_00025">
    <property type="entry name" value="RNApol_Rpo5_RPB5"/>
    <property type="match status" value="1"/>
</dbReference>
<dbReference type="RefSeq" id="XP_001743088.1">
    <property type="nucleotide sequence ID" value="XM_001743036.1"/>
</dbReference>
<dbReference type="InterPro" id="IPR005571">
    <property type="entry name" value="RNA_pol_Rpb5_N"/>
</dbReference>
<dbReference type="AlphaFoldDB" id="A9USL7"/>
<dbReference type="GO" id="GO:0006362">
    <property type="term" value="P:transcription elongation by RNA polymerase I"/>
    <property type="evidence" value="ECO:0000318"/>
    <property type="project" value="GO_Central"/>
</dbReference>
<dbReference type="PIRSF" id="PIRSF000747">
    <property type="entry name" value="RPB5"/>
    <property type="match status" value="1"/>
</dbReference>
<dbReference type="GO" id="GO:0005665">
    <property type="term" value="C:RNA polymerase II, core complex"/>
    <property type="evidence" value="ECO:0000318"/>
    <property type="project" value="GO_Central"/>
</dbReference>
<comment type="subcellular location">
    <subcellularLocation>
        <location evidence="1">Nucleus</location>
    </subcellularLocation>
</comment>
<dbReference type="SUPFAM" id="SSF53036">
    <property type="entry name" value="Eukaryotic RPB5 N-terminal domain"/>
    <property type="match status" value="1"/>
</dbReference>
<evidence type="ECO:0000256" key="3">
    <source>
        <dbReference type="ARBA" id="ARBA00023242"/>
    </source>
</evidence>
<dbReference type="GO" id="GO:0005736">
    <property type="term" value="C:RNA polymerase I complex"/>
    <property type="evidence" value="ECO:0000318"/>
    <property type="project" value="GO_Central"/>
</dbReference>
<dbReference type="STRING" id="81824.A9USL7"/>
<dbReference type="Pfam" id="PF01191">
    <property type="entry name" value="RNA_pol_Rpb5_C"/>
    <property type="match status" value="1"/>
</dbReference>
<evidence type="ECO:0000313" key="8">
    <source>
        <dbReference type="Proteomes" id="UP000001357"/>
    </source>
</evidence>
<dbReference type="Proteomes" id="UP000001357">
    <property type="component" value="Unassembled WGS sequence"/>
</dbReference>
<dbReference type="PANTHER" id="PTHR10535:SF0">
    <property type="entry name" value="DNA-DIRECTED RNA POLYMERASES I, II, AND III SUBUNIT RPABC1"/>
    <property type="match status" value="1"/>
</dbReference>
<dbReference type="Gene3D" id="3.90.940.20">
    <property type="entry name" value="RPB5-like RNA polymerase subunit"/>
    <property type="match status" value="1"/>
</dbReference>
<dbReference type="GO" id="GO:0003899">
    <property type="term" value="F:DNA-directed RNA polymerase activity"/>
    <property type="evidence" value="ECO:0007669"/>
    <property type="project" value="InterPro"/>
</dbReference>
<keyword evidence="8" id="KW-1185">Reference proteome</keyword>
<name>A9USL7_MONBE</name>
<proteinExistence type="inferred from homology"/>
<evidence type="ECO:0000259" key="5">
    <source>
        <dbReference type="Pfam" id="PF01191"/>
    </source>
</evidence>
<keyword evidence="3" id="KW-0539">Nucleus</keyword>
<organism evidence="7 8">
    <name type="scientific">Monosiga brevicollis</name>
    <name type="common">Choanoflagellate</name>
    <dbReference type="NCBI Taxonomy" id="81824"/>
    <lineage>
        <taxon>Eukaryota</taxon>
        <taxon>Choanoflagellata</taxon>
        <taxon>Craspedida</taxon>
        <taxon>Salpingoecidae</taxon>
        <taxon>Monosiga</taxon>
    </lineage>
</organism>
<dbReference type="eggNOG" id="KOG3218">
    <property type="taxonomic scope" value="Eukaryota"/>
</dbReference>
<dbReference type="InterPro" id="IPR035913">
    <property type="entry name" value="RPB5-like_sf"/>
</dbReference>